<dbReference type="OrthoDB" id="1144611at2"/>
<dbReference type="Proteomes" id="UP000028521">
    <property type="component" value="Unassembled WGS sequence"/>
</dbReference>
<organism evidence="1 2">
    <name type="scientific">Mangrovimonas yunxiaonensis</name>
    <dbReference type="NCBI Taxonomy" id="1197477"/>
    <lineage>
        <taxon>Bacteria</taxon>
        <taxon>Pseudomonadati</taxon>
        <taxon>Bacteroidota</taxon>
        <taxon>Flavobacteriia</taxon>
        <taxon>Flavobacteriales</taxon>
        <taxon>Flavobacteriaceae</taxon>
        <taxon>Mangrovimonas</taxon>
    </lineage>
</organism>
<reference evidence="2" key="2">
    <citation type="submission" date="2014-07" db="EMBL/GenBank/DDBJ databases">
        <title>Genome sequence of Mangrovimonas yunxiaonensis.</title>
        <authorList>
            <person name="Li Y."/>
            <person name="Zheng T."/>
        </authorList>
    </citation>
    <scope>NUCLEOTIDE SEQUENCE [LARGE SCALE GENOMIC DNA]</scope>
    <source>
        <strain evidence="2">LY01</strain>
    </source>
</reference>
<comment type="caution">
    <text evidence="1">The sequence shown here is derived from an EMBL/GenBank/DDBJ whole genome shotgun (WGS) entry which is preliminary data.</text>
</comment>
<dbReference type="eggNOG" id="ENOG5032Z8T">
    <property type="taxonomic scope" value="Bacteria"/>
</dbReference>
<sequence>MTFENSPYFKSYEHKKISLSFGDFYFLDHFLISELNEGIHLDWKKILEVIAEIKAHYGPNKKLAYISNRVNSYSIEPHLWINFNKEFGFIMASAIISYSEMNYINATLEKRFSTKSLKRCTSLEQAIEWVENLREFNQNKTLHLL</sequence>
<dbReference type="AlphaFoldDB" id="A0A084TMY3"/>
<evidence type="ECO:0000313" key="2">
    <source>
        <dbReference type="Proteomes" id="UP000028521"/>
    </source>
</evidence>
<dbReference type="STRING" id="1197477.IA57_00035"/>
<gene>
    <name evidence="1" type="ORF">IA57_00035</name>
</gene>
<name>A0A084TMY3_9FLAO</name>
<evidence type="ECO:0008006" key="3">
    <source>
        <dbReference type="Google" id="ProtNLM"/>
    </source>
</evidence>
<accession>A0A084TMY3</accession>
<proteinExistence type="predicted"/>
<reference evidence="1 2" key="1">
    <citation type="journal article" date="2014" name="Genome Announc.">
        <title>Draft Genome Sequence of the Algicidal Bacterium Mangrovimonas yunxiaonensis Strain LY01.</title>
        <authorList>
            <person name="Li Y."/>
            <person name="Zhu H."/>
            <person name="Li C."/>
            <person name="Zhang H."/>
            <person name="Chen Z."/>
            <person name="Zheng W."/>
            <person name="Xu H."/>
            <person name="Zheng T."/>
        </authorList>
    </citation>
    <scope>NUCLEOTIDE SEQUENCE [LARGE SCALE GENOMIC DNA]</scope>
    <source>
        <strain evidence="1 2">LY01</strain>
    </source>
</reference>
<keyword evidence="2" id="KW-1185">Reference proteome</keyword>
<evidence type="ECO:0000313" key="1">
    <source>
        <dbReference type="EMBL" id="KFB02069.1"/>
    </source>
</evidence>
<dbReference type="RefSeq" id="WP_036117560.1">
    <property type="nucleotide sequence ID" value="NZ_BMET01000008.1"/>
</dbReference>
<protein>
    <recommendedName>
        <fullName evidence="3">STAS/SEC14 domain-containing protein</fullName>
    </recommendedName>
</protein>
<dbReference type="EMBL" id="JPFK01000002">
    <property type="protein sequence ID" value="KFB02069.1"/>
    <property type="molecule type" value="Genomic_DNA"/>
</dbReference>